<keyword evidence="2" id="KW-1185">Reference proteome</keyword>
<proteinExistence type="predicted"/>
<dbReference type="EMBL" id="JAPFPW010000005">
    <property type="protein sequence ID" value="MCW7753499.1"/>
    <property type="molecule type" value="Genomic_DNA"/>
</dbReference>
<organism evidence="1 2">
    <name type="scientific">Desulfobotulus pelophilus</name>
    <dbReference type="NCBI Taxonomy" id="2823377"/>
    <lineage>
        <taxon>Bacteria</taxon>
        <taxon>Pseudomonadati</taxon>
        <taxon>Thermodesulfobacteriota</taxon>
        <taxon>Desulfobacteria</taxon>
        <taxon>Desulfobacterales</taxon>
        <taxon>Desulfobacteraceae</taxon>
        <taxon>Desulfobotulus</taxon>
    </lineage>
</organism>
<accession>A0ABT3N7R6</accession>
<protein>
    <submittedName>
        <fullName evidence="1">Uncharacterized protein</fullName>
    </submittedName>
</protein>
<reference evidence="1 2" key="1">
    <citation type="submission" date="2022-11" db="EMBL/GenBank/DDBJ databases">
        <title>Desulfobotulus tamanensis H1 sp. nov. - anaerobic, alkaliphilic, sulphate reducing bacterium isolated from terrestrial mud volcano.</title>
        <authorList>
            <person name="Frolova A."/>
            <person name="Merkel A.Y."/>
            <person name="Slobodkin A.I."/>
        </authorList>
    </citation>
    <scope>NUCLEOTIDE SEQUENCE [LARGE SCALE GENOMIC DNA]</scope>
    <source>
        <strain evidence="1 2">H1</strain>
    </source>
</reference>
<evidence type="ECO:0000313" key="1">
    <source>
        <dbReference type="EMBL" id="MCW7753499.1"/>
    </source>
</evidence>
<gene>
    <name evidence="1" type="ORF">OOT00_05795</name>
</gene>
<dbReference type="Proteomes" id="UP001209681">
    <property type="component" value="Unassembled WGS sequence"/>
</dbReference>
<sequence length="260" mass="28881">MIEAIILSHGKGELEQILKDVATVCDIAVHYVEISGTLPEKMEGAEKTAEREDGLLFFTEDPDAESVASLRGRVGSDGRAWLSLPPDEDAVHALAARCRDWVYEKGIVWLRIDSDVSPRHFPVCRDIVKALFAMCLLRTRPERLQHVLRARLPSEGGNPFPDMESVLRDLEAGLSLRDRVALAHFEGGYPDLTDSALAVYILGHYLWPPNPDLLKDCALVEGIPEDQMDDTIAVSMIIAALTEKLRQTHRLRVVPGGRNV</sequence>
<comment type="caution">
    <text evidence="1">The sequence shown here is derived from an EMBL/GenBank/DDBJ whole genome shotgun (WGS) entry which is preliminary data.</text>
</comment>
<name>A0ABT3N7R6_9BACT</name>
<evidence type="ECO:0000313" key="2">
    <source>
        <dbReference type="Proteomes" id="UP001209681"/>
    </source>
</evidence>
<dbReference type="RefSeq" id="WP_265424370.1">
    <property type="nucleotide sequence ID" value="NZ_JAPFPW010000005.1"/>
</dbReference>